<keyword evidence="6" id="KW-0406">Ion transport</keyword>
<evidence type="ECO:0000313" key="10">
    <source>
        <dbReference type="EMBL" id="KAF5850599.1"/>
    </source>
</evidence>
<feature type="region of interest" description="Disordered" evidence="8">
    <location>
        <begin position="456"/>
        <end position="500"/>
    </location>
</feature>
<sequence length="500" mass="54691">MLLRTVSRDGYGMRVFNHGRAVRPSPQAMYSAHPEYSTHASLRPHALSRYAYSSPPLSRPKARVHCTHTKTPAAQGLLFPLLPPSSARHRTLHLSLPTMTASTHSHSHAGHSHLHHHHHHDNTFLLSKNKSDAGVRITRVGLYVNLGMAISKGFGGYVFNSQALVADAIHSLTDLVSDIMTLATVGWSLKPPTSRFPSGYGKVESLGSLGVSGILLGGGFFMGWTALIALCQQFFPGAAEVAEHWGLLPHHHHHHHGIESMGPNINAIWLAAGSIVIKEWLYRATLKIAEERKSTVLASNAYHHRVDSLTAFVALLLIAGSNVFNNAQWLDPVGGLVISLMVVQAGWGNTKQALLELADVGVDQEMKDNVRKAATKALESITTTAEPVNVRAIQGVKAGQNYLMDIELGVAGAWTVEQTRRVEDTVREQVGAQVRGVKKVRVRFVSNTAKEPDFLDEFIPGDTTISPGSESEAKHDHAHEHDHSHDHEYNTTTDGARRRK</sequence>
<dbReference type="GO" id="GO:0005739">
    <property type="term" value="C:mitochondrion"/>
    <property type="evidence" value="ECO:0007669"/>
    <property type="project" value="UniProtKB-ARBA"/>
</dbReference>
<dbReference type="GO" id="GO:0030003">
    <property type="term" value="P:intracellular monoatomic cation homeostasis"/>
    <property type="evidence" value="ECO:0007669"/>
    <property type="project" value="UniProtKB-ARBA"/>
</dbReference>
<dbReference type="SUPFAM" id="SSF161111">
    <property type="entry name" value="Cation efflux protein transmembrane domain-like"/>
    <property type="match status" value="1"/>
</dbReference>
<feature type="compositionally biased region" description="Basic residues" evidence="8">
    <location>
        <begin position="105"/>
        <end position="120"/>
    </location>
</feature>
<evidence type="ECO:0000259" key="9">
    <source>
        <dbReference type="Pfam" id="PF01545"/>
    </source>
</evidence>
<dbReference type="InterPro" id="IPR050291">
    <property type="entry name" value="CDF_Transporter"/>
</dbReference>
<evidence type="ECO:0000256" key="8">
    <source>
        <dbReference type="SAM" id="MobiDB-lite"/>
    </source>
</evidence>
<evidence type="ECO:0000256" key="5">
    <source>
        <dbReference type="ARBA" id="ARBA00022989"/>
    </source>
</evidence>
<protein>
    <recommendedName>
        <fullName evidence="9">Cation efflux protein transmembrane domain-containing protein</fullName>
    </recommendedName>
</protein>
<dbReference type="Pfam" id="PF01545">
    <property type="entry name" value="Cation_efflux"/>
    <property type="match status" value="1"/>
</dbReference>
<evidence type="ECO:0000256" key="4">
    <source>
        <dbReference type="ARBA" id="ARBA00022692"/>
    </source>
</evidence>
<evidence type="ECO:0000256" key="2">
    <source>
        <dbReference type="ARBA" id="ARBA00008873"/>
    </source>
</evidence>
<dbReference type="AlphaFoldDB" id="A0A8H5ZKP7"/>
<dbReference type="Proteomes" id="UP000624244">
    <property type="component" value="Unassembled WGS sequence"/>
</dbReference>
<accession>A0A8H5ZKP7</accession>
<dbReference type="InterPro" id="IPR027469">
    <property type="entry name" value="Cation_efflux_TMD_sf"/>
</dbReference>
<dbReference type="NCBIfam" id="TIGR01297">
    <property type="entry name" value="CDF"/>
    <property type="match status" value="1"/>
</dbReference>
<dbReference type="FunFam" id="1.20.1510.10:FF:000013">
    <property type="entry name" value="Cation efflux family protein"/>
    <property type="match status" value="1"/>
</dbReference>
<dbReference type="InterPro" id="IPR036837">
    <property type="entry name" value="Cation_efflux_CTD_sf"/>
</dbReference>
<dbReference type="InterPro" id="IPR002524">
    <property type="entry name" value="Cation_efflux"/>
</dbReference>
<feature type="domain" description="Cation efflux protein transmembrane" evidence="9">
    <location>
        <begin position="140"/>
        <end position="357"/>
    </location>
</feature>
<evidence type="ECO:0000313" key="11">
    <source>
        <dbReference type="Proteomes" id="UP000624244"/>
    </source>
</evidence>
<evidence type="ECO:0000256" key="3">
    <source>
        <dbReference type="ARBA" id="ARBA00022448"/>
    </source>
</evidence>
<evidence type="ECO:0000256" key="7">
    <source>
        <dbReference type="ARBA" id="ARBA00023136"/>
    </source>
</evidence>
<reference evidence="10" key="1">
    <citation type="submission" date="2019-11" db="EMBL/GenBank/DDBJ databases">
        <title>Bipolaris sorokiniana Genome sequencing.</title>
        <authorList>
            <person name="Wang H."/>
        </authorList>
    </citation>
    <scope>NUCLEOTIDE SEQUENCE</scope>
</reference>
<name>A0A8H5ZKP7_COCSA</name>
<organism evidence="10 11">
    <name type="scientific">Cochliobolus sativus</name>
    <name type="common">Common root rot and spot blotch fungus</name>
    <name type="synonym">Bipolaris sorokiniana</name>
    <dbReference type="NCBI Taxonomy" id="45130"/>
    <lineage>
        <taxon>Eukaryota</taxon>
        <taxon>Fungi</taxon>
        <taxon>Dikarya</taxon>
        <taxon>Ascomycota</taxon>
        <taxon>Pezizomycotina</taxon>
        <taxon>Dothideomycetes</taxon>
        <taxon>Pleosporomycetidae</taxon>
        <taxon>Pleosporales</taxon>
        <taxon>Pleosporineae</taxon>
        <taxon>Pleosporaceae</taxon>
        <taxon>Bipolaris</taxon>
    </lineage>
</organism>
<keyword evidence="3" id="KW-0813">Transport</keyword>
<proteinExistence type="inferred from homology"/>
<keyword evidence="7" id="KW-0472">Membrane</keyword>
<keyword evidence="4" id="KW-0812">Transmembrane</keyword>
<dbReference type="PANTHER" id="PTHR43840:SF15">
    <property type="entry name" value="MITOCHONDRIAL METAL TRANSPORTER 1-RELATED"/>
    <property type="match status" value="1"/>
</dbReference>
<evidence type="ECO:0000256" key="1">
    <source>
        <dbReference type="ARBA" id="ARBA00004141"/>
    </source>
</evidence>
<dbReference type="GO" id="GO:0016020">
    <property type="term" value="C:membrane"/>
    <property type="evidence" value="ECO:0007669"/>
    <property type="project" value="UniProtKB-SubCell"/>
</dbReference>
<dbReference type="EMBL" id="WNKQ01000006">
    <property type="protein sequence ID" value="KAF5850599.1"/>
    <property type="molecule type" value="Genomic_DNA"/>
</dbReference>
<dbReference type="PANTHER" id="PTHR43840">
    <property type="entry name" value="MITOCHONDRIAL METAL TRANSPORTER 1-RELATED"/>
    <property type="match status" value="1"/>
</dbReference>
<comment type="caution">
    <text evidence="10">The sequence shown here is derived from an EMBL/GenBank/DDBJ whole genome shotgun (WGS) entry which is preliminary data.</text>
</comment>
<gene>
    <name evidence="10" type="ORF">GGP41_010274</name>
</gene>
<dbReference type="InterPro" id="IPR058533">
    <property type="entry name" value="Cation_efflux_TM"/>
</dbReference>
<dbReference type="GO" id="GO:0008324">
    <property type="term" value="F:monoatomic cation transmembrane transporter activity"/>
    <property type="evidence" value="ECO:0007669"/>
    <property type="project" value="InterPro"/>
</dbReference>
<feature type="compositionally biased region" description="Basic and acidic residues" evidence="8">
    <location>
        <begin position="471"/>
        <end position="489"/>
    </location>
</feature>
<dbReference type="Gene3D" id="1.20.1510.10">
    <property type="entry name" value="Cation efflux protein transmembrane domain"/>
    <property type="match status" value="1"/>
</dbReference>
<comment type="similarity">
    <text evidence="2">Belongs to the cation diffusion facilitator (CDF) transporter (TC 2.A.4) family. SLC30A subfamily.</text>
</comment>
<feature type="region of interest" description="Disordered" evidence="8">
    <location>
        <begin position="100"/>
        <end position="120"/>
    </location>
</feature>
<dbReference type="GO" id="GO:0098771">
    <property type="term" value="P:inorganic ion homeostasis"/>
    <property type="evidence" value="ECO:0007669"/>
    <property type="project" value="UniProtKB-ARBA"/>
</dbReference>
<dbReference type="FunFam" id="3.30.70.1350:FF:000010">
    <property type="entry name" value="Cation efflux family protein, putative"/>
    <property type="match status" value="1"/>
</dbReference>
<evidence type="ECO:0000256" key="6">
    <source>
        <dbReference type="ARBA" id="ARBA00023065"/>
    </source>
</evidence>
<comment type="subcellular location">
    <subcellularLocation>
        <location evidence="1">Membrane</location>
        <topology evidence="1">Multi-pass membrane protein</topology>
    </subcellularLocation>
</comment>
<keyword evidence="5" id="KW-1133">Transmembrane helix</keyword>
<dbReference type="Gene3D" id="3.30.70.1350">
    <property type="entry name" value="Cation efflux protein, cytoplasmic domain"/>
    <property type="match status" value="1"/>
</dbReference>